<evidence type="ECO:0000313" key="2">
    <source>
        <dbReference type="EMBL" id="ORZ25695.1"/>
    </source>
</evidence>
<organism evidence="2 3">
    <name type="scientific">Absidia repens</name>
    <dbReference type="NCBI Taxonomy" id="90262"/>
    <lineage>
        <taxon>Eukaryota</taxon>
        <taxon>Fungi</taxon>
        <taxon>Fungi incertae sedis</taxon>
        <taxon>Mucoromycota</taxon>
        <taxon>Mucoromycotina</taxon>
        <taxon>Mucoromycetes</taxon>
        <taxon>Mucorales</taxon>
        <taxon>Cunninghamellaceae</taxon>
        <taxon>Absidia</taxon>
    </lineage>
</organism>
<keyword evidence="1" id="KW-0472">Membrane</keyword>
<sequence length="125" mass="15188">ISLHWLCFTWSTIKIKGYSSIYSIIHYFIPSSRTLPITHYHLQSFIIIEIYYYNIRFSSFYYKNPLSFLFNKKPYQLYHLFTLVFIYKHFTFLLQAFWFVKPTDFGFGSNKPDFFGRYFFGGVVV</sequence>
<accession>A0A1X2J1Q0</accession>
<keyword evidence="1" id="KW-1133">Transmembrane helix</keyword>
<evidence type="ECO:0000256" key="1">
    <source>
        <dbReference type="SAM" id="Phobius"/>
    </source>
</evidence>
<keyword evidence="3" id="KW-1185">Reference proteome</keyword>
<feature type="transmembrane region" description="Helical" evidence="1">
    <location>
        <begin position="76"/>
        <end position="100"/>
    </location>
</feature>
<reference evidence="2 3" key="1">
    <citation type="submission" date="2016-07" db="EMBL/GenBank/DDBJ databases">
        <title>Pervasive Adenine N6-methylation of Active Genes in Fungi.</title>
        <authorList>
            <consortium name="DOE Joint Genome Institute"/>
            <person name="Mondo S.J."/>
            <person name="Dannebaum R.O."/>
            <person name="Kuo R.C."/>
            <person name="Labutti K."/>
            <person name="Haridas S."/>
            <person name="Kuo A."/>
            <person name="Salamov A."/>
            <person name="Ahrendt S.R."/>
            <person name="Lipzen A."/>
            <person name="Sullivan W."/>
            <person name="Andreopoulos W.B."/>
            <person name="Clum A."/>
            <person name="Lindquist E."/>
            <person name="Daum C."/>
            <person name="Ramamoorthy G.K."/>
            <person name="Gryganskyi A."/>
            <person name="Culley D."/>
            <person name="Magnuson J.K."/>
            <person name="James T.Y."/>
            <person name="O'Malley M.A."/>
            <person name="Stajich J.E."/>
            <person name="Spatafora J.W."/>
            <person name="Visel A."/>
            <person name="Grigoriev I.V."/>
        </authorList>
    </citation>
    <scope>NUCLEOTIDE SEQUENCE [LARGE SCALE GENOMIC DNA]</scope>
    <source>
        <strain evidence="2 3">NRRL 1336</strain>
    </source>
</reference>
<dbReference type="AlphaFoldDB" id="A0A1X2J1Q0"/>
<comment type="caution">
    <text evidence="2">The sequence shown here is derived from an EMBL/GenBank/DDBJ whole genome shotgun (WGS) entry which is preliminary data.</text>
</comment>
<protein>
    <submittedName>
        <fullName evidence="2">Uncharacterized protein</fullName>
    </submittedName>
</protein>
<dbReference type="Proteomes" id="UP000193560">
    <property type="component" value="Unassembled WGS sequence"/>
</dbReference>
<dbReference type="EMBL" id="MCGE01000001">
    <property type="protein sequence ID" value="ORZ25695.1"/>
    <property type="molecule type" value="Genomic_DNA"/>
</dbReference>
<proteinExistence type="predicted"/>
<feature type="transmembrane region" description="Helical" evidence="1">
    <location>
        <begin position="37"/>
        <end position="55"/>
    </location>
</feature>
<evidence type="ECO:0000313" key="3">
    <source>
        <dbReference type="Proteomes" id="UP000193560"/>
    </source>
</evidence>
<keyword evidence="1" id="KW-0812">Transmembrane</keyword>
<name>A0A1X2J1Q0_9FUNG</name>
<gene>
    <name evidence="2" type="ORF">BCR42DRAFT_400699</name>
</gene>
<feature type="non-terminal residue" evidence="2">
    <location>
        <position position="1"/>
    </location>
</feature>